<keyword evidence="6 11" id="KW-0812">Transmembrane</keyword>
<evidence type="ECO:0000259" key="13">
    <source>
        <dbReference type="PROSITE" id="PS50885"/>
    </source>
</evidence>
<proteinExistence type="predicted"/>
<dbReference type="OrthoDB" id="8673316at2"/>
<evidence type="ECO:0000256" key="11">
    <source>
        <dbReference type="SAM" id="Phobius"/>
    </source>
</evidence>
<reference evidence="15" key="1">
    <citation type="submission" date="2018-05" db="EMBL/GenBank/DDBJ databases">
        <title>Azospirillum thermophila sp. nov., a novel isolated from hot spring.</title>
        <authorList>
            <person name="Zhao Z."/>
        </authorList>
    </citation>
    <scope>NUCLEOTIDE SEQUENCE [LARGE SCALE GENOMIC DNA]</scope>
    <source>
        <strain evidence="15">CFH 70021</strain>
    </source>
</reference>
<dbReference type="AlphaFoldDB" id="A0A2S2CLL1"/>
<keyword evidence="4" id="KW-0597">Phosphoprotein</keyword>
<dbReference type="Pfam" id="PF08521">
    <property type="entry name" value="2CSK_N"/>
    <property type="match status" value="1"/>
</dbReference>
<evidence type="ECO:0000256" key="6">
    <source>
        <dbReference type="ARBA" id="ARBA00022692"/>
    </source>
</evidence>
<dbReference type="InterPro" id="IPR050428">
    <property type="entry name" value="TCS_sensor_his_kinase"/>
</dbReference>
<keyword evidence="8 11" id="KW-1133">Transmembrane helix</keyword>
<comment type="catalytic activity">
    <reaction evidence="1">
        <text>ATP + protein L-histidine = ADP + protein N-phospho-L-histidine.</text>
        <dbReference type="EC" id="2.7.13.3"/>
    </reaction>
</comment>
<dbReference type="InterPro" id="IPR004358">
    <property type="entry name" value="Sig_transdc_His_kin-like_C"/>
</dbReference>
<evidence type="ECO:0000256" key="1">
    <source>
        <dbReference type="ARBA" id="ARBA00000085"/>
    </source>
</evidence>
<dbReference type="RefSeq" id="WP_109324548.1">
    <property type="nucleotide sequence ID" value="NZ_CP029352.1"/>
</dbReference>
<dbReference type="InterPro" id="IPR006059">
    <property type="entry name" value="SBP"/>
</dbReference>
<evidence type="ECO:0000313" key="14">
    <source>
        <dbReference type="EMBL" id="AWK85384.1"/>
    </source>
</evidence>
<evidence type="ECO:0000313" key="15">
    <source>
        <dbReference type="Proteomes" id="UP000245629"/>
    </source>
</evidence>
<gene>
    <name evidence="14" type="ORF">DEW08_03620</name>
</gene>
<evidence type="ECO:0000256" key="5">
    <source>
        <dbReference type="ARBA" id="ARBA00022679"/>
    </source>
</evidence>
<dbReference type="InterPro" id="IPR036890">
    <property type="entry name" value="HATPase_C_sf"/>
</dbReference>
<evidence type="ECO:0000256" key="2">
    <source>
        <dbReference type="ARBA" id="ARBA00004370"/>
    </source>
</evidence>
<feature type="transmembrane region" description="Helical" evidence="11">
    <location>
        <begin position="169"/>
        <end position="192"/>
    </location>
</feature>
<dbReference type="SUPFAM" id="SSF55874">
    <property type="entry name" value="ATPase domain of HSP90 chaperone/DNA topoisomerase II/histidine kinase"/>
    <property type="match status" value="1"/>
</dbReference>
<evidence type="ECO:0000256" key="7">
    <source>
        <dbReference type="ARBA" id="ARBA00022777"/>
    </source>
</evidence>
<dbReference type="InterPro" id="IPR013727">
    <property type="entry name" value="2CSK_N"/>
</dbReference>
<dbReference type="Proteomes" id="UP000245629">
    <property type="component" value="Chromosome 1"/>
</dbReference>
<keyword evidence="15" id="KW-1185">Reference proteome</keyword>
<dbReference type="Gene3D" id="3.30.565.10">
    <property type="entry name" value="Histidine kinase-like ATPase, C-terminal domain"/>
    <property type="match status" value="1"/>
</dbReference>
<evidence type="ECO:0000256" key="10">
    <source>
        <dbReference type="ARBA" id="ARBA00023136"/>
    </source>
</evidence>
<dbReference type="SMART" id="SM00387">
    <property type="entry name" value="HATPase_c"/>
    <property type="match status" value="1"/>
</dbReference>
<dbReference type="Gene3D" id="1.10.287.130">
    <property type="match status" value="1"/>
</dbReference>
<dbReference type="PROSITE" id="PS50109">
    <property type="entry name" value="HIS_KIN"/>
    <property type="match status" value="1"/>
</dbReference>
<dbReference type="Pfam" id="PF00512">
    <property type="entry name" value="HisKA"/>
    <property type="match status" value="1"/>
</dbReference>
<keyword evidence="5" id="KW-0808">Transferase</keyword>
<evidence type="ECO:0000256" key="8">
    <source>
        <dbReference type="ARBA" id="ARBA00022989"/>
    </source>
</evidence>
<evidence type="ECO:0000256" key="4">
    <source>
        <dbReference type="ARBA" id="ARBA00022553"/>
    </source>
</evidence>
<evidence type="ECO:0000259" key="12">
    <source>
        <dbReference type="PROSITE" id="PS50109"/>
    </source>
</evidence>
<feature type="transmembrane region" description="Helical" evidence="11">
    <location>
        <begin position="18"/>
        <end position="37"/>
    </location>
</feature>
<feature type="domain" description="Histidine kinase" evidence="12">
    <location>
        <begin position="252"/>
        <end position="468"/>
    </location>
</feature>
<sequence>MWRKSAEPTDSYSLRRRLFVRLFGVLAMLTAGLYLFVDAYAKRAADAAFDRLLLASALSIADTVRVQEGRFLVDLPYSSLGILALAGRDRLFYRIVAPDGTPVTGYDDLPVETKPGGSVKPKFHNATYRDVPVRIATLDRFVAQPGLAGWVTIAVAQTREERSTLAQDLLANAFLPIAFVMLAGAGLIWIGIRRALAPLGSLERIIRERQAQDLSPIAMPPPQEVSQLVHAINQLMERLKANMDTMQTFLADAAHQIRTPLASLRVQAELAADEDDPEELRRISARVHRNAVEVSQLTSQLLSHAMVMHRSEARQPEEVDLRALLEQVIQRAAAISGDTPIRLEIDSRAGSATVPGDPISLREALTNLIDNAVKYAGACGPVEVSLSPRGQDRGLRLEVADRGPGIPEEEKRTVLTRFARGSSAAGVVGSGLGLSIVESVARAYGVTLALLDRPGGGLVVRLDFPAATEPPATRTGQAAALALSLLAAVAACAVQAPAARAAEAVVYPAPGAERERLRIHAATDRPALEPLVLDFQALHPEVTVEYLELGTTELFARAVASVAKDGPDLLISSAADLQVKLVNDGYTRPHLPAGTEFLPDWANWRNEAFGFTFEPAVIAYNRDLLPEDQVPRSREALIRLLRDQPGRFSGRVATYDVGQSGIGYLLFAHDELLFSQSWQLLAAMGNARARLSCCTTEILDMVERGEVAIAYNVLGSYARARAAAGAPIGIAMPEDYTLVVSRVAVIPKTAAHPQTAGRFIDYLLSTRGQQVVAARSTLYAISSAVDQGASAATLRSSTVATLHPITLSPALLVFLDRLKYERFLQQWRAAFQVP</sequence>
<protein>
    <recommendedName>
        <fullName evidence="3">histidine kinase</fullName>
        <ecNumber evidence="3">2.7.13.3</ecNumber>
    </recommendedName>
</protein>
<dbReference type="InterPro" id="IPR003594">
    <property type="entry name" value="HATPase_dom"/>
</dbReference>
<dbReference type="EC" id="2.7.13.3" evidence="3"/>
<dbReference type="KEGG" id="azz:DEW08_03620"/>
<dbReference type="SMART" id="SM00304">
    <property type="entry name" value="HAMP"/>
    <property type="match status" value="1"/>
</dbReference>
<keyword evidence="7 14" id="KW-0418">Kinase</keyword>
<dbReference type="InterPro" id="IPR036097">
    <property type="entry name" value="HisK_dim/P_sf"/>
</dbReference>
<dbReference type="SUPFAM" id="SSF47384">
    <property type="entry name" value="Homodimeric domain of signal transducing histidine kinase"/>
    <property type="match status" value="1"/>
</dbReference>
<feature type="domain" description="HAMP" evidence="13">
    <location>
        <begin position="193"/>
        <end position="244"/>
    </location>
</feature>
<accession>A0A2S2CLL1</accession>
<keyword evidence="10 11" id="KW-0472">Membrane</keyword>
<dbReference type="GO" id="GO:0000155">
    <property type="term" value="F:phosphorelay sensor kinase activity"/>
    <property type="evidence" value="ECO:0007669"/>
    <property type="project" value="InterPro"/>
</dbReference>
<organism evidence="14 15">
    <name type="scientific">Azospirillum thermophilum</name>
    <dbReference type="NCBI Taxonomy" id="2202148"/>
    <lineage>
        <taxon>Bacteria</taxon>
        <taxon>Pseudomonadati</taxon>
        <taxon>Pseudomonadota</taxon>
        <taxon>Alphaproteobacteria</taxon>
        <taxon>Rhodospirillales</taxon>
        <taxon>Azospirillaceae</taxon>
        <taxon>Azospirillum</taxon>
    </lineage>
</organism>
<dbReference type="CDD" id="cd00082">
    <property type="entry name" value="HisKA"/>
    <property type="match status" value="1"/>
</dbReference>
<dbReference type="CDD" id="cd00075">
    <property type="entry name" value="HATPase"/>
    <property type="match status" value="1"/>
</dbReference>
<dbReference type="SMART" id="SM00388">
    <property type="entry name" value="HisKA"/>
    <property type="match status" value="1"/>
</dbReference>
<dbReference type="SUPFAM" id="SSF53850">
    <property type="entry name" value="Periplasmic binding protein-like II"/>
    <property type="match status" value="1"/>
</dbReference>
<name>A0A2S2CLL1_9PROT</name>
<evidence type="ECO:0000256" key="3">
    <source>
        <dbReference type="ARBA" id="ARBA00012438"/>
    </source>
</evidence>
<evidence type="ECO:0000256" key="9">
    <source>
        <dbReference type="ARBA" id="ARBA00023012"/>
    </source>
</evidence>
<dbReference type="PRINTS" id="PR00344">
    <property type="entry name" value="BCTRLSENSOR"/>
</dbReference>
<dbReference type="InterPro" id="IPR003661">
    <property type="entry name" value="HisK_dim/P_dom"/>
</dbReference>
<dbReference type="PANTHER" id="PTHR45436">
    <property type="entry name" value="SENSOR HISTIDINE KINASE YKOH"/>
    <property type="match status" value="1"/>
</dbReference>
<dbReference type="PROSITE" id="PS50885">
    <property type="entry name" value="HAMP"/>
    <property type="match status" value="1"/>
</dbReference>
<dbReference type="PANTHER" id="PTHR45436:SF1">
    <property type="entry name" value="SENSOR PROTEIN QSEC"/>
    <property type="match status" value="1"/>
</dbReference>
<keyword evidence="9" id="KW-0902">Two-component regulatory system</keyword>
<dbReference type="Pfam" id="PF13416">
    <property type="entry name" value="SBP_bac_8"/>
    <property type="match status" value="1"/>
</dbReference>
<dbReference type="Pfam" id="PF02518">
    <property type="entry name" value="HATPase_c"/>
    <property type="match status" value="1"/>
</dbReference>
<dbReference type="InterPro" id="IPR003660">
    <property type="entry name" value="HAMP_dom"/>
</dbReference>
<dbReference type="EMBL" id="CP029352">
    <property type="protein sequence ID" value="AWK85384.1"/>
    <property type="molecule type" value="Genomic_DNA"/>
</dbReference>
<dbReference type="Gene3D" id="3.40.190.10">
    <property type="entry name" value="Periplasmic binding protein-like II"/>
    <property type="match status" value="2"/>
</dbReference>
<dbReference type="GO" id="GO:0005886">
    <property type="term" value="C:plasma membrane"/>
    <property type="evidence" value="ECO:0007669"/>
    <property type="project" value="TreeGrafter"/>
</dbReference>
<dbReference type="InterPro" id="IPR005467">
    <property type="entry name" value="His_kinase_dom"/>
</dbReference>
<comment type="subcellular location">
    <subcellularLocation>
        <location evidence="2">Membrane</location>
    </subcellularLocation>
</comment>